<evidence type="ECO:0000313" key="1">
    <source>
        <dbReference type="EMBL" id="PAV90107.1"/>
    </source>
</evidence>
<reference evidence="1 2" key="1">
    <citation type="journal article" date="2017" name="Curr. Biol.">
        <title>Genome architecture and evolution of a unichromosomal asexual nematode.</title>
        <authorList>
            <person name="Fradin H."/>
            <person name="Zegar C."/>
            <person name="Gutwein M."/>
            <person name="Lucas J."/>
            <person name="Kovtun M."/>
            <person name="Corcoran D."/>
            <person name="Baugh L.R."/>
            <person name="Kiontke K."/>
            <person name="Gunsalus K."/>
            <person name="Fitch D.H."/>
            <person name="Piano F."/>
        </authorList>
    </citation>
    <scope>NUCLEOTIDE SEQUENCE [LARGE SCALE GENOMIC DNA]</scope>
    <source>
        <strain evidence="1">PF1309</strain>
    </source>
</reference>
<dbReference type="EMBL" id="LIAE01006402">
    <property type="protein sequence ID" value="PAV90107.1"/>
    <property type="molecule type" value="Genomic_DNA"/>
</dbReference>
<name>A0A2A2LVV1_9BILA</name>
<comment type="caution">
    <text evidence="1">The sequence shown here is derived from an EMBL/GenBank/DDBJ whole genome shotgun (WGS) entry which is preliminary data.</text>
</comment>
<keyword evidence="2" id="KW-1185">Reference proteome</keyword>
<sequence length="127" mass="15854">MKINAFKVCVEHKARNAIVSHRDAHANRNNRIYDHRSYRYYHQVYRYYHQIHRYDNQIHRYDNQIHWYDNQSYRYDHQSYYYDQKSNNDYNATTRLIHYMRQLIINEVTECVMTDGGLYSPFFLILT</sequence>
<organism evidence="1 2">
    <name type="scientific">Diploscapter pachys</name>
    <dbReference type="NCBI Taxonomy" id="2018661"/>
    <lineage>
        <taxon>Eukaryota</taxon>
        <taxon>Metazoa</taxon>
        <taxon>Ecdysozoa</taxon>
        <taxon>Nematoda</taxon>
        <taxon>Chromadorea</taxon>
        <taxon>Rhabditida</taxon>
        <taxon>Rhabditina</taxon>
        <taxon>Rhabditomorpha</taxon>
        <taxon>Rhabditoidea</taxon>
        <taxon>Rhabditidae</taxon>
        <taxon>Diploscapter</taxon>
    </lineage>
</organism>
<accession>A0A2A2LVV1</accession>
<protein>
    <submittedName>
        <fullName evidence="1">Uncharacterized protein</fullName>
    </submittedName>
</protein>
<proteinExistence type="predicted"/>
<dbReference type="Proteomes" id="UP000218231">
    <property type="component" value="Unassembled WGS sequence"/>
</dbReference>
<evidence type="ECO:0000313" key="2">
    <source>
        <dbReference type="Proteomes" id="UP000218231"/>
    </source>
</evidence>
<gene>
    <name evidence="1" type="ORF">WR25_03675</name>
</gene>
<dbReference type="AlphaFoldDB" id="A0A2A2LVV1"/>